<accession>A0ABU1UPZ6</accession>
<reference evidence="12 13" key="1">
    <citation type="submission" date="2023-07" db="EMBL/GenBank/DDBJ databases">
        <title>Sorghum-associated microbial communities from plants grown in Nebraska, USA.</title>
        <authorList>
            <person name="Schachtman D."/>
        </authorList>
    </citation>
    <scope>NUCLEOTIDE SEQUENCE [LARGE SCALE GENOMIC DNA]</scope>
    <source>
        <strain evidence="12 13">BE248</strain>
    </source>
</reference>
<gene>
    <name evidence="10" type="primary">gshB</name>
    <name evidence="12" type="ORF">J2X11_002090</name>
</gene>
<dbReference type="RefSeq" id="WP_309970538.1">
    <property type="nucleotide sequence ID" value="NZ_JAVDWH010000001.1"/>
</dbReference>
<dbReference type="InterPro" id="IPR013815">
    <property type="entry name" value="ATP_grasp_subdomain_1"/>
</dbReference>
<keyword evidence="8" id="KW-0460">Magnesium</keyword>
<dbReference type="InterPro" id="IPR004218">
    <property type="entry name" value="GSHS_ATP-bd"/>
</dbReference>
<evidence type="ECO:0000313" key="13">
    <source>
        <dbReference type="Proteomes" id="UP001257739"/>
    </source>
</evidence>
<dbReference type="HAMAP" id="MF_00162">
    <property type="entry name" value="GSH_S"/>
    <property type="match status" value="1"/>
</dbReference>
<dbReference type="EC" id="6.3.2.3" evidence="10"/>
<comment type="cofactor">
    <cofactor evidence="1">
        <name>Mn(2+)</name>
        <dbReference type="ChEBI" id="CHEBI:29035"/>
    </cofactor>
</comment>
<dbReference type="Gene3D" id="3.30.1490.20">
    <property type="entry name" value="ATP-grasp fold, A domain"/>
    <property type="match status" value="1"/>
</dbReference>
<organism evidence="12 13">
    <name type="scientific">Aeromicrobium panaciterrae</name>
    <dbReference type="NCBI Taxonomy" id="363861"/>
    <lineage>
        <taxon>Bacteria</taxon>
        <taxon>Bacillati</taxon>
        <taxon>Actinomycetota</taxon>
        <taxon>Actinomycetes</taxon>
        <taxon>Propionibacteriales</taxon>
        <taxon>Nocardioidaceae</taxon>
        <taxon>Aeromicrobium</taxon>
    </lineage>
</organism>
<evidence type="ECO:0000256" key="9">
    <source>
        <dbReference type="ARBA" id="ARBA00023211"/>
    </source>
</evidence>
<evidence type="ECO:0000256" key="10">
    <source>
        <dbReference type="HAMAP-Rule" id="MF_00162"/>
    </source>
</evidence>
<keyword evidence="6 10" id="KW-0547">Nucleotide-binding</keyword>
<comment type="caution">
    <text evidence="12">The sequence shown here is derived from an EMBL/GenBank/DDBJ whole genome shotgun (WGS) entry which is preliminary data.</text>
</comment>
<dbReference type="GO" id="GO:0004363">
    <property type="term" value="F:glutathione synthase activity"/>
    <property type="evidence" value="ECO:0007669"/>
    <property type="project" value="UniProtKB-EC"/>
</dbReference>
<keyword evidence="5" id="KW-0479">Metal-binding</keyword>
<evidence type="ECO:0000256" key="4">
    <source>
        <dbReference type="ARBA" id="ARBA00022684"/>
    </source>
</evidence>
<evidence type="ECO:0000259" key="11">
    <source>
        <dbReference type="PROSITE" id="PS50975"/>
    </source>
</evidence>
<evidence type="ECO:0000256" key="8">
    <source>
        <dbReference type="ARBA" id="ARBA00022842"/>
    </source>
</evidence>
<keyword evidence="13" id="KW-1185">Reference proteome</keyword>
<feature type="domain" description="ATP-grasp" evidence="11">
    <location>
        <begin position="135"/>
        <end position="315"/>
    </location>
</feature>
<evidence type="ECO:0000256" key="5">
    <source>
        <dbReference type="ARBA" id="ARBA00022723"/>
    </source>
</evidence>
<evidence type="ECO:0000256" key="7">
    <source>
        <dbReference type="ARBA" id="ARBA00022840"/>
    </source>
</evidence>
<dbReference type="Gene3D" id="3.30.470.20">
    <property type="entry name" value="ATP-grasp fold, B domain"/>
    <property type="match status" value="1"/>
</dbReference>
<dbReference type="EMBL" id="JAVDWH010000001">
    <property type="protein sequence ID" value="MDR7087251.1"/>
    <property type="molecule type" value="Genomic_DNA"/>
</dbReference>
<evidence type="ECO:0000256" key="1">
    <source>
        <dbReference type="ARBA" id="ARBA00001936"/>
    </source>
</evidence>
<evidence type="ECO:0000256" key="3">
    <source>
        <dbReference type="ARBA" id="ARBA00022598"/>
    </source>
</evidence>
<dbReference type="Gene3D" id="3.40.50.20">
    <property type="match status" value="1"/>
</dbReference>
<keyword evidence="7 10" id="KW-0067">ATP-binding</keyword>
<keyword evidence="4 10" id="KW-0317">Glutathione biosynthesis</keyword>
<dbReference type="PROSITE" id="PS50975">
    <property type="entry name" value="ATP_GRASP"/>
    <property type="match status" value="1"/>
</dbReference>
<dbReference type="SUPFAM" id="SSF52440">
    <property type="entry name" value="PreATP-grasp domain"/>
    <property type="match status" value="1"/>
</dbReference>
<keyword evidence="3 10" id="KW-0436">Ligase</keyword>
<proteinExistence type="inferred from homology"/>
<evidence type="ECO:0000256" key="6">
    <source>
        <dbReference type="ARBA" id="ARBA00022741"/>
    </source>
</evidence>
<dbReference type="InterPro" id="IPR006284">
    <property type="entry name" value="Glut_synth_pro"/>
</dbReference>
<dbReference type="Pfam" id="PF02955">
    <property type="entry name" value="GSH-S_ATP"/>
    <property type="match status" value="1"/>
</dbReference>
<protein>
    <recommendedName>
        <fullName evidence="10">Glutathione synthetase</fullName>
        <ecNumber evidence="10">6.3.2.3</ecNumber>
    </recommendedName>
    <alternativeName>
        <fullName evidence="10">GSH synthetase</fullName>
        <shortName evidence="10">GSH-S</shortName>
        <shortName evidence="10">GSHase</shortName>
    </alternativeName>
    <alternativeName>
        <fullName evidence="10">Glutathione synthase</fullName>
    </alternativeName>
</protein>
<dbReference type="Pfam" id="PF02951">
    <property type="entry name" value="GSH-S_N"/>
    <property type="match status" value="1"/>
</dbReference>
<evidence type="ECO:0000313" key="12">
    <source>
        <dbReference type="EMBL" id="MDR7087251.1"/>
    </source>
</evidence>
<dbReference type="InterPro" id="IPR016185">
    <property type="entry name" value="PreATP-grasp_dom_sf"/>
</dbReference>
<comment type="pathway">
    <text evidence="10">Sulfur metabolism; glutathione biosynthesis; glutathione from L-cysteine and L-glutamate: step 2/2.</text>
</comment>
<dbReference type="Proteomes" id="UP001257739">
    <property type="component" value="Unassembled WGS sequence"/>
</dbReference>
<evidence type="ECO:0000256" key="2">
    <source>
        <dbReference type="ARBA" id="ARBA00001946"/>
    </source>
</evidence>
<comment type="similarity">
    <text evidence="10">Belongs to the prokaryotic GSH synthase family.</text>
</comment>
<sequence length="325" mass="35484">MSALFVTDPLAGLDPEIDSSIGLMAACQELGESVWVCQPEDLAVIDGRLVSRATRITMRPRSRHGDHRWAVEPEWFDVEERRIIDVAEEVSVALMRLDPPVRSRYQNTLHLLDVASAAGVLVANRPDGILQIQEKMFALRFPELIPPTTVASCQRVIDGFVAEHGAAVVKPVDGFAGIDVWLLRHDDPNVASLIESATQGGQRHVIVQRYLPSVEEGNKRLFVLDGEIIGSVMRSPSRTDFRIGPPSAPADVDARDEEIVATLAPSLRQAGIILAGLDVIDGQLIEINVTCPGGMHKTDALLGTDLSGAIMRRLFINERVLPCLT</sequence>
<dbReference type="InterPro" id="IPR004215">
    <property type="entry name" value="GSHS_N"/>
</dbReference>
<dbReference type="InterPro" id="IPR011761">
    <property type="entry name" value="ATP-grasp"/>
</dbReference>
<comment type="catalytic activity">
    <reaction evidence="10">
        <text>gamma-L-glutamyl-L-cysteine + glycine + ATP = glutathione + ADP + phosphate + H(+)</text>
        <dbReference type="Rhea" id="RHEA:13557"/>
        <dbReference type="ChEBI" id="CHEBI:15378"/>
        <dbReference type="ChEBI" id="CHEBI:30616"/>
        <dbReference type="ChEBI" id="CHEBI:43474"/>
        <dbReference type="ChEBI" id="CHEBI:57305"/>
        <dbReference type="ChEBI" id="CHEBI:57925"/>
        <dbReference type="ChEBI" id="CHEBI:58173"/>
        <dbReference type="ChEBI" id="CHEBI:456216"/>
        <dbReference type="EC" id="6.3.2.3"/>
    </reaction>
</comment>
<dbReference type="SUPFAM" id="SSF56059">
    <property type="entry name" value="Glutathione synthetase ATP-binding domain-like"/>
    <property type="match status" value="1"/>
</dbReference>
<dbReference type="PANTHER" id="PTHR21621:SF4">
    <property type="entry name" value="GLUTATHIONE SYNTHETASE"/>
    <property type="match status" value="1"/>
</dbReference>
<comment type="cofactor">
    <cofactor evidence="2">
        <name>Mg(2+)</name>
        <dbReference type="ChEBI" id="CHEBI:18420"/>
    </cofactor>
</comment>
<dbReference type="PANTHER" id="PTHR21621">
    <property type="entry name" value="RIBOSOMAL PROTEIN S6 MODIFICATION PROTEIN"/>
    <property type="match status" value="1"/>
</dbReference>
<keyword evidence="9" id="KW-0464">Manganese</keyword>
<name>A0ABU1UPZ6_9ACTN</name>